<proteinExistence type="predicted"/>
<organism evidence="8 9">
    <name type="scientific">Canna indica</name>
    <name type="common">Indian-shot</name>
    <dbReference type="NCBI Taxonomy" id="4628"/>
    <lineage>
        <taxon>Eukaryota</taxon>
        <taxon>Viridiplantae</taxon>
        <taxon>Streptophyta</taxon>
        <taxon>Embryophyta</taxon>
        <taxon>Tracheophyta</taxon>
        <taxon>Spermatophyta</taxon>
        <taxon>Magnoliopsida</taxon>
        <taxon>Liliopsida</taxon>
        <taxon>Zingiberales</taxon>
        <taxon>Cannaceae</taxon>
        <taxon>Canna</taxon>
    </lineage>
</organism>
<feature type="transmembrane region" description="Helical" evidence="6">
    <location>
        <begin position="116"/>
        <end position="138"/>
    </location>
</feature>
<dbReference type="GO" id="GO:0022857">
    <property type="term" value="F:transmembrane transporter activity"/>
    <property type="evidence" value="ECO:0007669"/>
    <property type="project" value="InterPro"/>
</dbReference>
<sequence length="231" mass="25943">MEDTLVVLLLTTWNPKQRRAVESTFILSPNEKDKVHTVMEDQSSPLLPPIEEAVYHSNCPGCKQDRRNRIHPGIPYREFFFIWIVALCSALPISSLYPFLYFMIDDLHIARKVEDIGFYAGFVGSAFMLGRAFTSLFWGMVADNYGRKPVIMISIFAVIVFNTLFGLSTSYWMAITTRALLGCLSGLLGPIQAYASEVRRKEYQALGLSIVDTSRAMGLIFGPAIGGFSHR</sequence>
<dbReference type="SUPFAM" id="SSF103473">
    <property type="entry name" value="MFS general substrate transporter"/>
    <property type="match status" value="1"/>
</dbReference>
<evidence type="ECO:0000256" key="6">
    <source>
        <dbReference type="SAM" id="Phobius"/>
    </source>
</evidence>
<dbReference type="Gene3D" id="1.20.1250.20">
    <property type="entry name" value="MFS general substrate transporter like domains"/>
    <property type="match status" value="1"/>
</dbReference>
<feature type="transmembrane region" description="Helical" evidence="6">
    <location>
        <begin position="150"/>
        <end position="173"/>
    </location>
</feature>
<dbReference type="PANTHER" id="PTHR23504:SF15">
    <property type="entry name" value="MAJOR FACILITATOR SUPERFAMILY (MFS) PROFILE DOMAIN-CONTAINING PROTEIN"/>
    <property type="match status" value="1"/>
</dbReference>
<evidence type="ECO:0000256" key="5">
    <source>
        <dbReference type="ARBA" id="ARBA00023136"/>
    </source>
</evidence>
<keyword evidence="2" id="KW-0813">Transport</keyword>
<accession>A0AAQ3KQ17</accession>
<name>A0AAQ3KQ17_9LILI</name>
<keyword evidence="5 6" id="KW-0472">Membrane</keyword>
<comment type="subcellular location">
    <subcellularLocation>
        <location evidence="1">Membrane</location>
        <topology evidence="1">Multi-pass membrane protein</topology>
    </subcellularLocation>
</comment>
<dbReference type="Pfam" id="PF07690">
    <property type="entry name" value="MFS_1"/>
    <property type="match status" value="1"/>
</dbReference>
<reference evidence="8 9" key="1">
    <citation type="submission" date="2023-10" db="EMBL/GenBank/DDBJ databases">
        <title>Chromosome-scale genome assembly provides insights into flower coloration mechanisms of Canna indica.</title>
        <authorList>
            <person name="Li C."/>
        </authorList>
    </citation>
    <scope>NUCLEOTIDE SEQUENCE [LARGE SCALE GENOMIC DNA]</scope>
    <source>
        <tissue evidence="8">Flower</tissue>
    </source>
</reference>
<evidence type="ECO:0000313" key="9">
    <source>
        <dbReference type="Proteomes" id="UP001327560"/>
    </source>
</evidence>
<dbReference type="AlphaFoldDB" id="A0AAQ3KQ17"/>
<dbReference type="PROSITE" id="PS50850">
    <property type="entry name" value="MFS"/>
    <property type="match status" value="1"/>
</dbReference>
<evidence type="ECO:0000256" key="3">
    <source>
        <dbReference type="ARBA" id="ARBA00022692"/>
    </source>
</evidence>
<evidence type="ECO:0000256" key="2">
    <source>
        <dbReference type="ARBA" id="ARBA00022448"/>
    </source>
</evidence>
<dbReference type="EMBL" id="CP136896">
    <property type="protein sequence ID" value="WOL12580.1"/>
    <property type="molecule type" value="Genomic_DNA"/>
</dbReference>
<feature type="transmembrane region" description="Helical" evidence="6">
    <location>
        <begin position="79"/>
        <end position="104"/>
    </location>
</feature>
<protein>
    <submittedName>
        <fullName evidence="8">Peptide/nitrate transporter isoform X2</fullName>
    </submittedName>
</protein>
<keyword evidence="3 6" id="KW-0812">Transmembrane</keyword>
<dbReference type="InterPro" id="IPR011701">
    <property type="entry name" value="MFS"/>
</dbReference>
<dbReference type="GO" id="GO:0016020">
    <property type="term" value="C:membrane"/>
    <property type="evidence" value="ECO:0007669"/>
    <property type="project" value="UniProtKB-SubCell"/>
</dbReference>
<evidence type="ECO:0000256" key="1">
    <source>
        <dbReference type="ARBA" id="ARBA00004141"/>
    </source>
</evidence>
<gene>
    <name evidence="8" type="ORF">Cni_G21347</name>
</gene>
<keyword evidence="9" id="KW-1185">Reference proteome</keyword>
<evidence type="ECO:0000313" key="8">
    <source>
        <dbReference type="EMBL" id="WOL12580.1"/>
    </source>
</evidence>
<evidence type="ECO:0000259" key="7">
    <source>
        <dbReference type="PROSITE" id="PS50850"/>
    </source>
</evidence>
<keyword evidence="4 6" id="KW-1133">Transmembrane helix</keyword>
<dbReference type="InterPro" id="IPR020846">
    <property type="entry name" value="MFS_dom"/>
</dbReference>
<feature type="domain" description="Major facilitator superfamily (MFS) profile" evidence="7">
    <location>
        <begin position="78"/>
        <end position="231"/>
    </location>
</feature>
<dbReference type="PANTHER" id="PTHR23504">
    <property type="entry name" value="MAJOR FACILITATOR SUPERFAMILY DOMAIN-CONTAINING PROTEIN 10"/>
    <property type="match status" value="1"/>
</dbReference>
<dbReference type="InterPro" id="IPR036259">
    <property type="entry name" value="MFS_trans_sf"/>
</dbReference>
<evidence type="ECO:0000256" key="4">
    <source>
        <dbReference type="ARBA" id="ARBA00022989"/>
    </source>
</evidence>
<dbReference type="Proteomes" id="UP001327560">
    <property type="component" value="Chromosome 7"/>
</dbReference>